<dbReference type="PANTHER" id="PTHR47623:SF1">
    <property type="entry name" value="OS09G0287300 PROTEIN"/>
    <property type="match status" value="1"/>
</dbReference>
<dbReference type="Proteomes" id="UP001139103">
    <property type="component" value="Unassembled WGS sequence"/>
</dbReference>
<reference evidence="1" key="1">
    <citation type="submission" date="2021-11" db="EMBL/GenBank/DDBJ databases">
        <title>Genome sequence.</title>
        <authorList>
            <person name="Sun Q."/>
        </authorList>
    </citation>
    <scope>NUCLEOTIDE SEQUENCE</scope>
    <source>
        <strain evidence="1">JC732</strain>
    </source>
</reference>
<evidence type="ECO:0000313" key="1">
    <source>
        <dbReference type="EMBL" id="MCC9627407.1"/>
    </source>
</evidence>
<dbReference type="EMBL" id="JAJKFT010000002">
    <property type="protein sequence ID" value="MCC9627407.1"/>
    <property type="molecule type" value="Genomic_DNA"/>
</dbReference>
<dbReference type="Gene3D" id="3.40.50.1240">
    <property type="entry name" value="Phosphoglycerate mutase-like"/>
    <property type="match status" value="1"/>
</dbReference>
<dbReference type="InterPro" id="IPR029033">
    <property type="entry name" value="His_PPase_superfam"/>
</dbReference>
<evidence type="ECO:0000313" key="2">
    <source>
        <dbReference type="Proteomes" id="UP001139103"/>
    </source>
</evidence>
<protein>
    <submittedName>
        <fullName evidence="1">Histidine phosphatase family protein</fullName>
    </submittedName>
</protein>
<dbReference type="PANTHER" id="PTHR47623">
    <property type="entry name" value="OS09G0287300 PROTEIN"/>
    <property type="match status" value="1"/>
</dbReference>
<name>A0A9X1MJC6_9BACT</name>
<dbReference type="SUPFAM" id="SSF53254">
    <property type="entry name" value="Phosphoglycerate mutase-like"/>
    <property type="match status" value="1"/>
</dbReference>
<dbReference type="Pfam" id="PF00300">
    <property type="entry name" value="His_Phos_1"/>
    <property type="match status" value="1"/>
</dbReference>
<proteinExistence type="predicted"/>
<sequence length="170" mass="19027">MLQRRLIVMRHAKSAWPQGISDHERPLNKRGRAAAPLVAAELQSRDWTPEVVVSSDAQRTVETWERMKDHFSPTPQVIFDQSLYLSGYSEVVSAAIQLPDSCATALFLGHNPGWEMLASQLAGETIDMATGVAVLFQTAAESWKGAFSGREWELVGIIRPRELEKESERH</sequence>
<accession>A0A9X1MJC6</accession>
<dbReference type="CDD" id="cd07040">
    <property type="entry name" value="HP"/>
    <property type="match status" value="1"/>
</dbReference>
<organism evidence="1 2">
    <name type="scientific">Blastopirellula sediminis</name>
    <dbReference type="NCBI Taxonomy" id="2894196"/>
    <lineage>
        <taxon>Bacteria</taxon>
        <taxon>Pseudomonadati</taxon>
        <taxon>Planctomycetota</taxon>
        <taxon>Planctomycetia</taxon>
        <taxon>Pirellulales</taxon>
        <taxon>Pirellulaceae</taxon>
        <taxon>Blastopirellula</taxon>
    </lineage>
</organism>
<comment type="caution">
    <text evidence="1">The sequence shown here is derived from an EMBL/GenBank/DDBJ whole genome shotgun (WGS) entry which is preliminary data.</text>
</comment>
<dbReference type="AlphaFoldDB" id="A0A9X1MJC6"/>
<dbReference type="InterPro" id="IPR013078">
    <property type="entry name" value="His_Pase_superF_clade-1"/>
</dbReference>
<dbReference type="RefSeq" id="WP_230215744.1">
    <property type="nucleotide sequence ID" value="NZ_JAJKFT010000002.1"/>
</dbReference>
<keyword evidence="2" id="KW-1185">Reference proteome</keyword>
<gene>
    <name evidence="1" type="ORF">LOC68_03275</name>
</gene>